<gene>
    <name evidence="2" type="ORF">COX77_01585</name>
</gene>
<sequence>MDKFRVPQFIDVESRILGPLTTRQFVIFLVGALFGFICYKLSDFTLFLLEGIIILVFVVLFAFVKVNTAPFHVFLLNYIKTMKSPKVRVWKKEPYTTPAKYEEKQKMSIGSTVPVKRVSSSRLSELSLIIDTGGAYEGENELEKNEK</sequence>
<evidence type="ECO:0000256" key="1">
    <source>
        <dbReference type="SAM" id="Phobius"/>
    </source>
</evidence>
<dbReference type="Pfam" id="PF12666">
    <property type="entry name" value="PrgI"/>
    <property type="match status" value="1"/>
</dbReference>
<name>A0A2M7VFR1_9BACT</name>
<evidence type="ECO:0000313" key="2">
    <source>
        <dbReference type="EMBL" id="PIZ99459.1"/>
    </source>
</evidence>
<dbReference type="Proteomes" id="UP000230405">
    <property type="component" value="Unassembled WGS sequence"/>
</dbReference>
<evidence type="ECO:0000313" key="3">
    <source>
        <dbReference type="Proteomes" id="UP000230405"/>
    </source>
</evidence>
<accession>A0A2M7VFR1</accession>
<protein>
    <recommendedName>
        <fullName evidence="4">PrgI family protein</fullName>
    </recommendedName>
</protein>
<evidence type="ECO:0008006" key="4">
    <source>
        <dbReference type="Google" id="ProtNLM"/>
    </source>
</evidence>
<dbReference type="InterPro" id="IPR024414">
    <property type="entry name" value="Uncharacterised_PrgI"/>
</dbReference>
<feature type="transmembrane region" description="Helical" evidence="1">
    <location>
        <begin position="46"/>
        <end position="64"/>
    </location>
</feature>
<comment type="caution">
    <text evidence="2">The sequence shown here is derived from an EMBL/GenBank/DDBJ whole genome shotgun (WGS) entry which is preliminary data.</text>
</comment>
<organism evidence="2 3">
    <name type="scientific">Candidatus Komeilibacteria bacterium CG_4_10_14_0_2_um_filter_37_10</name>
    <dbReference type="NCBI Taxonomy" id="1974470"/>
    <lineage>
        <taxon>Bacteria</taxon>
        <taxon>Candidatus Komeiliibacteriota</taxon>
    </lineage>
</organism>
<proteinExistence type="predicted"/>
<keyword evidence="1" id="KW-0472">Membrane</keyword>
<keyword evidence="1" id="KW-1133">Transmembrane helix</keyword>
<dbReference type="AlphaFoldDB" id="A0A2M7VFR1"/>
<reference evidence="3" key="1">
    <citation type="submission" date="2017-09" db="EMBL/GenBank/DDBJ databases">
        <title>Depth-based differentiation of microbial function through sediment-hosted aquifers and enrichment of novel symbionts in the deep terrestrial subsurface.</title>
        <authorList>
            <person name="Probst A.J."/>
            <person name="Ladd B."/>
            <person name="Jarett J.K."/>
            <person name="Geller-Mcgrath D.E."/>
            <person name="Sieber C.M.K."/>
            <person name="Emerson J.B."/>
            <person name="Anantharaman K."/>
            <person name="Thomas B.C."/>
            <person name="Malmstrom R."/>
            <person name="Stieglmeier M."/>
            <person name="Klingl A."/>
            <person name="Woyke T."/>
            <person name="Ryan C.M."/>
            <person name="Banfield J.F."/>
        </authorList>
    </citation>
    <scope>NUCLEOTIDE SEQUENCE [LARGE SCALE GENOMIC DNA]</scope>
</reference>
<keyword evidence="1" id="KW-0812">Transmembrane</keyword>
<feature type="transmembrane region" description="Helical" evidence="1">
    <location>
        <begin position="20"/>
        <end position="39"/>
    </location>
</feature>
<dbReference type="EMBL" id="PFPO01000027">
    <property type="protein sequence ID" value="PIZ99459.1"/>
    <property type="molecule type" value="Genomic_DNA"/>
</dbReference>